<evidence type="ECO:0000256" key="5">
    <source>
        <dbReference type="ARBA" id="ARBA00022598"/>
    </source>
</evidence>
<reference evidence="16 17" key="1">
    <citation type="journal article" date="2020" name="Sci. Rep.">
        <title>A novel cyanobacterial geosmin producer, revising GeoA distribution and dispersion patterns in Bacteria.</title>
        <authorList>
            <person name="Churro C."/>
            <person name="Semedo-Aguiar A.P."/>
            <person name="Silva A.D."/>
            <person name="Pereira-Leal J.B."/>
            <person name="Leite R.B."/>
        </authorList>
    </citation>
    <scope>NUCLEOTIDE SEQUENCE [LARGE SCALE GENOMIC DNA]</scope>
    <source>
        <strain evidence="16 17">IPMA8</strain>
    </source>
</reference>
<dbReference type="Proteomes" id="UP000702425">
    <property type="component" value="Unassembled WGS sequence"/>
</dbReference>
<evidence type="ECO:0000256" key="11">
    <source>
        <dbReference type="ARBA" id="ARBA00023146"/>
    </source>
</evidence>
<evidence type="ECO:0000256" key="2">
    <source>
        <dbReference type="ARBA" id="ARBA00005594"/>
    </source>
</evidence>
<dbReference type="CDD" id="cd00672">
    <property type="entry name" value="CysRS_core"/>
    <property type="match status" value="1"/>
</dbReference>
<evidence type="ECO:0000256" key="14">
    <source>
        <dbReference type="SAM" id="MobiDB-lite"/>
    </source>
</evidence>
<dbReference type="InterPro" id="IPR056411">
    <property type="entry name" value="CysS_C"/>
</dbReference>
<comment type="subcellular location">
    <subcellularLocation>
        <location evidence="1 13">Cytoplasm</location>
    </subcellularLocation>
</comment>
<dbReference type="EMBL" id="SRRZ01000031">
    <property type="protein sequence ID" value="NQE34424.1"/>
    <property type="molecule type" value="Genomic_DNA"/>
</dbReference>
<dbReference type="GO" id="GO:0004817">
    <property type="term" value="F:cysteine-tRNA ligase activity"/>
    <property type="evidence" value="ECO:0007669"/>
    <property type="project" value="UniProtKB-EC"/>
</dbReference>
<evidence type="ECO:0000256" key="7">
    <source>
        <dbReference type="ARBA" id="ARBA00022741"/>
    </source>
</evidence>
<dbReference type="SMART" id="SM00840">
    <property type="entry name" value="DALR_2"/>
    <property type="match status" value="1"/>
</dbReference>
<dbReference type="Pfam" id="PF23493">
    <property type="entry name" value="CysS_C"/>
    <property type="match status" value="1"/>
</dbReference>
<dbReference type="Gene3D" id="1.20.120.1910">
    <property type="entry name" value="Cysteine-tRNA ligase, C-terminal anti-codon recognition domain"/>
    <property type="match status" value="1"/>
</dbReference>
<proteinExistence type="inferred from homology"/>
<dbReference type="NCBIfam" id="TIGR00435">
    <property type="entry name" value="cysS"/>
    <property type="match status" value="1"/>
</dbReference>
<dbReference type="InterPro" id="IPR015803">
    <property type="entry name" value="Cys-tRNA-ligase"/>
</dbReference>
<keyword evidence="11 13" id="KW-0030">Aminoacyl-tRNA synthetase</keyword>
<keyword evidence="9 13" id="KW-0067">ATP-binding</keyword>
<comment type="caution">
    <text evidence="16">The sequence shown here is derived from an EMBL/GenBank/DDBJ whole genome shotgun (WGS) entry which is preliminary data.</text>
</comment>
<dbReference type="EC" id="6.1.1.16" evidence="13"/>
<evidence type="ECO:0000256" key="13">
    <source>
        <dbReference type="HAMAP-Rule" id="MF_00041"/>
    </source>
</evidence>
<dbReference type="Pfam" id="PF01406">
    <property type="entry name" value="tRNA-synt_1e"/>
    <property type="match status" value="1"/>
</dbReference>
<keyword evidence="6 13" id="KW-0479">Metal-binding</keyword>
<evidence type="ECO:0000256" key="9">
    <source>
        <dbReference type="ARBA" id="ARBA00022840"/>
    </source>
</evidence>
<dbReference type="SUPFAM" id="SSF47323">
    <property type="entry name" value="Anticodon-binding domain of a subclass of class I aminoacyl-tRNA synthetases"/>
    <property type="match status" value="1"/>
</dbReference>
<evidence type="ECO:0000313" key="16">
    <source>
        <dbReference type="EMBL" id="NQE34424.1"/>
    </source>
</evidence>
<feature type="region of interest" description="Disordered" evidence="14">
    <location>
        <begin position="292"/>
        <end position="317"/>
    </location>
</feature>
<dbReference type="PANTHER" id="PTHR10890">
    <property type="entry name" value="CYSTEINYL-TRNA SYNTHETASE"/>
    <property type="match status" value="1"/>
</dbReference>
<evidence type="ECO:0000259" key="15">
    <source>
        <dbReference type="SMART" id="SM00840"/>
    </source>
</evidence>
<dbReference type="InterPro" id="IPR009080">
    <property type="entry name" value="tRNAsynth_Ia_anticodon-bd"/>
</dbReference>
<feature type="binding site" evidence="13">
    <location>
        <position position="215"/>
    </location>
    <ligand>
        <name>Zn(2+)</name>
        <dbReference type="ChEBI" id="CHEBI:29105"/>
    </ligand>
</feature>
<evidence type="ECO:0000313" key="17">
    <source>
        <dbReference type="Proteomes" id="UP000702425"/>
    </source>
</evidence>
<evidence type="ECO:0000256" key="10">
    <source>
        <dbReference type="ARBA" id="ARBA00022917"/>
    </source>
</evidence>
<keyword evidence="7 13" id="KW-0547">Nucleotide-binding</keyword>
<dbReference type="PRINTS" id="PR00983">
    <property type="entry name" value="TRNASYNTHCYS"/>
</dbReference>
<gene>
    <name evidence="13 16" type="primary">cysS</name>
    <name evidence="16" type="ORF">E5S67_02150</name>
</gene>
<dbReference type="Gene3D" id="3.40.50.620">
    <property type="entry name" value="HUPs"/>
    <property type="match status" value="1"/>
</dbReference>
<dbReference type="Pfam" id="PF09190">
    <property type="entry name" value="DALR_2"/>
    <property type="match status" value="1"/>
</dbReference>
<evidence type="ECO:0000256" key="4">
    <source>
        <dbReference type="ARBA" id="ARBA00022490"/>
    </source>
</evidence>
<keyword evidence="4 13" id="KW-0963">Cytoplasm</keyword>
<sequence>MTLTLYNSLTRRESPFEPIEPGKVRMYCCGVTVYDYCHVGHARAYIVWDMVRRYLMWRGYDVRYVQNFTDIDDKILNRARETNSTMEAVAERFINEYFADMKKLNILKADEYPRATHTMDGIKRLIHELENKGYAYASGGDVYYNVRQFADYGKLSGRKLEEMQAGASGRLETAEIEAQKKQDSSDFALWKSAKPGEPAWDSSWGKGRPGWHIECSAMVRDCLGETIDIHCGGSDLIFPHHENEIAQSEAATGKSLANYWMHNAFVTVNGKKMSKSLHNFITIRDLLEGNWSGDLESNPPQPPLGKGGSQNEGSEKSKAVEPMAVRLFVLMAQYRSQIDFTEEAIANARNGWHTLKEGIVFGYVHGSQWGWDVDKIRKLPIVESEAVQQFRAAMDDDFNTPNALAVLFELAKELRRERNIIVHEGKTEMPLEVLQQKWQTLVRLADDVLGITNRVELSSTINLPSASFSINKVEIISELDEEIEAMIQQRKDARKAKNFAEGDRIRNELKDRGITLIDQKDGTTIWHRG</sequence>
<comment type="catalytic activity">
    <reaction evidence="12 13">
        <text>tRNA(Cys) + L-cysteine + ATP = L-cysteinyl-tRNA(Cys) + AMP + diphosphate</text>
        <dbReference type="Rhea" id="RHEA:17773"/>
        <dbReference type="Rhea" id="RHEA-COMP:9661"/>
        <dbReference type="Rhea" id="RHEA-COMP:9679"/>
        <dbReference type="ChEBI" id="CHEBI:30616"/>
        <dbReference type="ChEBI" id="CHEBI:33019"/>
        <dbReference type="ChEBI" id="CHEBI:35235"/>
        <dbReference type="ChEBI" id="CHEBI:78442"/>
        <dbReference type="ChEBI" id="CHEBI:78517"/>
        <dbReference type="ChEBI" id="CHEBI:456215"/>
        <dbReference type="EC" id="6.1.1.16"/>
    </reaction>
</comment>
<dbReference type="PANTHER" id="PTHR10890:SF3">
    <property type="entry name" value="CYSTEINE--TRNA LIGASE, CYTOPLASMIC"/>
    <property type="match status" value="1"/>
</dbReference>
<feature type="binding site" evidence="13">
    <location>
        <position position="240"/>
    </location>
    <ligand>
        <name>Zn(2+)</name>
        <dbReference type="ChEBI" id="CHEBI:29105"/>
    </ligand>
</feature>
<evidence type="ECO:0000256" key="3">
    <source>
        <dbReference type="ARBA" id="ARBA00011245"/>
    </source>
</evidence>
<organism evidence="16 17">
    <name type="scientific">Microcoleus asticus IPMA8</name>
    <dbReference type="NCBI Taxonomy" id="2563858"/>
    <lineage>
        <taxon>Bacteria</taxon>
        <taxon>Bacillati</taxon>
        <taxon>Cyanobacteriota</taxon>
        <taxon>Cyanophyceae</taxon>
        <taxon>Oscillatoriophycideae</taxon>
        <taxon>Oscillatoriales</taxon>
        <taxon>Microcoleaceae</taxon>
        <taxon>Microcoleus</taxon>
        <taxon>Microcoleus asticus</taxon>
    </lineage>
</organism>
<evidence type="ECO:0000256" key="12">
    <source>
        <dbReference type="ARBA" id="ARBA00047398"/>
    </source>
</evidence>
<keyword evidence="10 13" id="KW-0648">Protein biosynthesis</keyword>
<keyword evidence="17" id="KW-1185">Reference proteome</keyword>
<dbReference type="RefSeq" id="WP_172187032.1">
    <property type="nucleotide sequence ID" value="NZ_CAWPPK010000235.1"/>
</dbReference>
<accession>A0ABX2CVI2</accession>
<protein>
    <recommendedName>
        <fullName evidence="13">Cysteine--tRNA ligase</fullName>
        <ecNumber evidence="13">6.1.1.16</ecNumber>
    </recommendedName>
    <alternativeName>
        <fullName evidence="13">Cysteinyl-tRNA synthetase</fullName>
        <shortName evidence="13">CysRS</shortName>
    </alternativeName>
</protein>
<evidence type="ECO:0000256" key="6">
    <source>
        <dbReference type="ARBA" id="ARBA00022723"/>
    </source>
</evidence>
<feature type="binding site" evidence="13">
    <location>
        <position position="29"/>
    </location>
    <ligand>
        <name>Zn(2+)</name>
        <dbReference type="ChEBI" id="CHEBI:29105"/>
    </ligand>
</feature>
<name>A0ABX2CVI2_9CYAN</name>
<dbReference type="InterPro" id="IPR032678">
    <property type="entry name" value="tRNA-synt_1_cat_dom"/>
</dbReference>
<keyword evidence="5 13" id="KW-0436">Ligase</keyword>
<feature type="binding site" evidence="13">
    <location>
        <position position="244"/>
    </location>
    <ligand>
        <name>Zn(2+)</name>
        <dbReference type="ChEBI" id="CHEBI:29105"/>
    </ligand>
</feature>
<dbReference type="InterPro" id="IPR015273">
    <property type="entry name" value="Cys-tRNA-synt_Ia_DALR"/>
</dbReference>
<feature type="domain" description="Cysteinyl-tRNA synthetase class Ia DALR" evidence="15">
    <location>
        <begin position="389"/>
        <end position="455"/>
    </location>
</feature>
<feature type="binding site" evidence="13">
    <location>
        <position position="275"/>
    </location>
    <ligand>
        <name>ATP</name>
        <dbReference type="ChEBI" id="CHEBI:30616"/>
    </ligand>
</feature>
<feature type="short sequence motif" description="'KMSKS' region" evidence="13">
    <location>
        <begin position="272"/>
        <end position="276"/>
    </location>
</feature>
<comment type="cofactor">
    <cofactor evidence="13">
        <name>Zn(2+)</name>
        <dbReference type="ChEBI" id="CHEBI:29105"/>
    </cofactor>
    <text evidence="13">Binds 1 zinc ion per subunit.</text>
</comment>
<evidence type="ECO:0000256" key="1">
    <source>
        <dbReference type="ARBA" id="ARBA00004496"/>
    </source>
</evidence>
<dbReference type="SUPFAM" id="SSF52374">
    <property type="entry name" value="Nucleotidylyl transferase"/>
    <property type="match status" value="1"/>
</dbReference>
<dbReference type="InterPro" id="IPR024909">
    <property type="entry name" value="Cys-tRNA/MSH_ligase"/>
</dbReference>
<evidence type="ECO:0000256" key="8">
    <source>
        <dbReference type="ARBA" id="ARBA00022833"/>
    </source>
</evidence>
<comment type="similarity">
    <text evidence="2 13">Belongs to the class-I aminoacyl-tRNA synthetase family.</text>
</comment>
<feature type="short sequence motif" description="'HIGH' region" evidence="13">
    <location>
        <begin position="31"/>
        <end position="41"/>
    </location>
</feature>
<dbReference type="InterPro" id="IPR014729">
    <property type="entry name" value="Rossmann-like_a/b/a_fold"/>
</dbReference>
<keyword evidence="8 13" id="KW-0862">Zinc</keyword>
<comment type="subunit">
    <text evidence="3 13">Monomer.</text>
</comment>
<dbReference type="HAMAP" id="MF_00041">
    <property type="entry name" value="Cys_tRNA_synth"/>
    <property type="match status" value="1"/>
</dbReference>